<dbReference type="AlphaFoldDB" id="A0A378WES5"/>
<gene>
    <name evidence="1" type="ORF">NCTC1542_06929</name>
</gene>
<proteinExistence type="predicted"/>
<dbReference type="Proteomes" id="UP000255389">
    <property type="component" value="Unassembled WGS sequence"/>
</dbReference>
<organism evidence="1 2">
    <name type="scientific">Mycolicibacterium fortuitum</name>
    <name type="common">Mycobacterium fortuitum</name>
    <dbReference type="NCBI Taxonomy" id="1766"/>
    <lineage>
        <taxon>Bacteria</taxon>
        <taxon>Bacillati</taxon>
        <taxon>Actinomycetota</taxon>
        <taxon>Actinomycetes</taxon>
        <taxon>Mycobacteriales</taxon>
        <taxon>Mycobacteriaceae</taxon>
        <taxon>Mycolicibacterium</taxon>
    </lineage>
</organism>
<dbReference type="EMBL" id="UGQY01000006">
    <property type="protein sequence ID" value="SUA31574.1"/>
    <property type="molecule type" value="Genomic_DNA"/>
</dbReference>
<evidence type="ECO:0000313" key="1">
    <source>
        <dbReference type="EMBL" id="SUA31574.1"/>
    </source>
</evidence>
<evidence type="ECO:0000313" key="2">
    <source>
        <dbReference type="Proteomes" id="UP000255389"/>
    </source>
</evidence>
<protein>
    <submittedName>
        <fullName evidence="1">Uncharacterized protein</fullName>
    </submittedName>
</protein>
<reference evidence="1 2" key="1">
    <citation type="submission" date="2018-06" db="EMBL/GenBank/DDBJ databases">
        <authorList>
            <consortium name="Pathogen Informatics"/>
            <person name="Doyle S."/>
        </authorList>
    </citation>
    <scope>NUCLEOTIDE SEQUENCE [LARGE SCALE GENOMIC DNA]</scope>
    <source>
        <strain evidence="1 2">NCTC1542</strain>
    </source>
</reference>
<name>A0A378WES5_MYCFO</name>
<sequence length="287" mass="31436">MIDTDELEVTISGMPGVTKAWVSFDEDELDSIATLNVQMPAADTAQLSDVVQAVSRAHGDSSADYLKRLRLRVGDVPAVTVLRDVKTLNAADVVADSTVLRSFAAIVASTSPAAQIDWATDNRLTVRQLTTPVPEVLQALRDVGVAASTVHLLPIDSAAPSWRVALPLSRDQEHRIHRQIEAMPAQLARIAVRDATITDLGVVVSRQAARQALVDVISITGAGTGRPLWLTWHMTPRDVTQQYDGSVHVGGCDYPDSHLEQRPEKYLSAEEIELQDQMREQYDTCRR</sequence>
<accession>A0A378WES5</accession>